<evidence type="ECO:0000313" key="4">
    <source>
        <dbReference type="Proteomes" id="UP001225316"/>
    </source>
</evidence>
<evidence type="ECO:0000313" key="3">
    <source>
        <dbReference type="EMBL" id="MDQ8206939.1"/>
    </source>
</evidence>
<keyword evidence="2" id="KW-0812">Transmembrane</keyword>
<gene>
    <name evidence="3" type="ORF">QEH52_05425</name>
</gene>
<dbReference type="RefSeq" id="WP_308949077.1">
    <property type="nucleotide sequence ID" value="NZ_JARXHW010000008.1"/>
</dbReference>
<keyword evidence="2" id="KW-1133">Transmembrane helix</keyword>
<accession>A0ABU1AS01</accession>
<comment type="caution">
    <text evidence="3">The sequence shown here is derived from an EMBL/GenBank/DDBJ whole genome shotgun (WGS) entry which is preliminary data.</text>
</comment>
<dbReference type="PANTHER" id="PTHR32309">
    <property type="entry name" value="TYROSINE-PROTEIN KINASE"/>
    <property type="match status" value="1"/>
</dbReference>
<keyword evidence="2" id="KW-0472">Membrane</keyword>
<evidence type="ECO:0000256" key="2">
    <source>
        <dbReference type="SAM" id="Phobius"/>
    </source>
</evidence>
<dbReference type="EMBL" id="JARXHW010000008">
    <property type="protein sequence ID" value="MDQ8206939.1"/>
    <property type="molecule type" value="Genomic_DNA"/>
</dbReference>
<proteinExistence type="predicted"/>
<keyword evidence="4" id="KW-1185">Reference proteome</keyword>
<feature type="coiled-coil region" evidence="1">
    <location>
        <begin position="316"/>
        <end position="343"/>
    </location>
</feature>
<evidence type="ECO:0008006" key="5">
    <source>
        <dbReference type="Google" id="ProtNLM"/>
    </source>
</evidence>
<organism evidence="3 4">
    <name type="scientific">Thalassobacterium maritimum</name>
    <dbReference type="NCBI Taxonomy" id="3041265"/>
    <lineage>
        <taxon>Bacteria</taxon>
        <taxon>Pseudomonadati</taxon>
        <taxon>Verrucomicrobiota</taxon>
        <taxon>Opitutia</taxon>
        <taxon>Puniceicoccales</taxon>
        <taxon>Coraliomargaritaceae</taxon>
        <taxon>Thalassobacterium</taxon>
    </lineage>
</organism>
<name>A0ABU1AS01_9BACT</name>
<keyword evidence="1" id="KW-0175">Coiled coil</keyword>
<sequence>MSLPSRVTTATFRFPIPIDPLRLLYGIRQRWLWFFVFSIVLSILGWVVGSFEAENRYSVSLQLIKSEVANTVQTSLSGQAFKPRDLSDDTLLSTTYSTAVLNGTAMRLSPERTAGEVKSMVEIVKQKNTSLFYLTAHSRISAEDAVNTVNIWADEIIRFTNQLQREEARQMETFISDQLDSIELQLQQVNRQILEFARKNNFVDVDQQTQTSLAALEQTRSGLANAQISLRTKEVQIARYRQELRAQSPLEADLKKKREELTYLRGRYTDENPMVKEKLYEIEYITKQLSSVDTANVEDLKNFTGSDLGDNLYLEILALQNERTELENLVEDLSLRLTQREAEVADLPEKALRLSELKSRRNLLIDAQGLLESRHKEAAFYESKAPGYWRIFQTPSLAEVSVSSQYVKAFLLAFIGFVVGLMLALMLAIIGELLQATSRTPLEVAIATSTLPIFNYVTEDCPKTTWWMRRLFPRSELDYNEHALKDFWVSHAISGEGAERKRFLFAHTEVDSNEHVFWSALLDLLHAEGQSVAFFNIDHAPSDGIESLRTHPAVKHWTRTLDTVTEHEDEECLIFVRLVDSPTVQDVRILRQMDAYYLLNSPSISGREITRNKSDLMRKLLGAANGMLILDAAADRTLSRIIKWIELTVLNQWANRLPSKEES</sequence>
<reference evidence="3 4" key="1">
    <citation type="submission" date="2023-04" db="EMBL/GenBank/DDBJ databases">
        <title>A novel bacteria isolated from coastal sediment.</title>
        <authorList>
            <person name="Liu X.-J."/>
            <person name="Du Z.-J."/>
        </authorList>
    </citation>
    <scope>NUCLEOTIDE SEQUENCE [LARGE SCALE GENOMIC DNA]</scope>
    <source>
        <strain evidence="3 4">SDUM461003</strain>
    </source>
</reference>
<protein>
    <recommendedName>
        <fullName evidence="5">Polysaccharide chain length determinant N-terminal domain-containing protein</fullName>
    </recommendedName>
</protein>
<dbReference type="InterPro" id="IPR050445">
    <property type="entry name" value="Bact_polysacc_biosynth/exp"/>
</dbReference>
<feature type="transmembrane region" description="Helical" evidence="2">
    <location>
        <begin position="409"/>
        <end position="430"/>
    </location>
</feature>
<dbReference type="Proteomes" id="UP001225316">
    <property type="component" value="Unassembled WGS sequence"/>
</dbReference>
<feature type="transmembrane region" description="Helical" evidence="2">
    <location>
        <begin position="31"/>
        <end position="51"/>
    </location>
</feature>
<evidence type="ECO:0000256" key="1">
    <source>
        <dbReference type="SAM" id="Coils"/>
    </source>
</evidence>
<dbReference type="PANTHER" id="PTHR32309:SF13">
    <property type="entry name" value="FERRIC ENTEROBACTIN TRANSPORT PROTEIN FEPE"/>
    <property type="match status" value="1"/>
</dbReference>